<dbReference type="Gene3D" id="3.40.980.10">
    <property type="entry name" value="MoaB/Mog-like domain"/>
    <property type="match status" value="1"/>
</dbReference>
<dbReference type="KEGG" id="jpo:G7058_10940"/>
<organism evidence="3 4">
    <name type="scientific">Jeotgalibaca porci</name>
    <dbReference type="NCBI Taxonomy" id="1868793"/>
    <lineage>
        <taxon>Bacteria</taxon>
        <taxon>Bacillati</taxon>
        <taxon>Bacillota</taxon>
        <taxon>Bacilli</taxon>
        <taxon>Lactobacillales</taxon>
        <taxon>Carnobacteriaceae</taxon>
        <taxon>Jeotgalibaca</taxon>
    </lineage>
</organism>
<keyword evidence="4" id="KW-1185">Reference proteome</keyword>
<feature type="domain" description="MoaB/Mog" evidence="2">
    <location>
        <begin position="4"/>
        <end position="170"/>
    </location>
</feature>
<dbReference type="InterPro" id="IPR041424">
    <property type="entry name" value="CinA_KH"/>
</dbReference>
<comment type="similarity">
    <text evidence="1">Belongs to the CinA family.</text>
</comment>
<dbReference type="SUPFAM" id="SSF142433">
    <property type="entry name" value="CinA-like"/>
    <property type="match status" value="1"/>
</dbReference>
<dbReference type="SMART" id="SM00852">
    <property type="entry name" value="MoCF_biosynth"/>
    <property type="match status" value="1"/>
</dbReference>
<dbReference type="InterPro" id="IPR008136">
    <property type="entry name" value="CinA_C"/>
</dbReference>
<proteinExistence type="inferred from homology"/>
<dbReference type="NCBIfam" id="TIGR00177">
    <property type="entry name" value="molyb_syn"/>
    <property type="match status" value="1"/>
</dbReference>
<dbReference type="EMBL" id="CP049889">
    <property type="protein sequence ID" value="QIK52519.1"/>
    <property type="molecule type" value="Genomic_DNA"/>
</dbReference>
<dbReference type="HAMAP" id="MF_00226_B">
    <property type="entry name" value="CinA_B"/>
    <property type="match status" value="1"/>
</dbReference>
<dbReference type="InterPro" id="IPR008135">
    <property type="entry name" value="Competence-induced_CinA"/>
</dbReference>
<dbReference type="PANTHER" id="PTHR13939">
    <property type="entry name" value="NICOTINAMIDE-NUCLEOTIDE AMIDOHYDROLASE PNCC"/>
    <property type="match status" value="1"/>
</dbReference>
<dbReference type="PANTHER" id="PTHR13939:SF0">
    <property type="entry name" value="NMN AMIDOHYDROLASE-LIKE PROTEIN YFAY"/>
    <property type="match status" value="1"/>
</dbReference>
<evidence type="ECO:0000313" key="4">
    <source>
        <dbReference type="Proteomes" id="UP000501830"/>
    </source>
</evidence>
<accession>A0A6G7WJV0</accession>
<dbReference type="InterPro" id="IPR036653">
    <property type="entry name" value="CinA-like_C"/>
</dbReference>
<dbReference type="GeneID" id="94553803"/>
<reference evidence="3 4" key="1">
    <citation type="journal article" date="2017" name="Int. J. Syst. Evol. Microbiol.">
        <title>Jeotgalibaca porci sp. nov. and Jeotgalibaca arthritidis sp. nov., isolated from pigs, and emended description of the genus Jeotgalibaca.</title>
        <authorList>
            <person name="Zamora L."/>
            <person name="Perez-Sancho M."/>
            <person name="Dominguez L."/>
            <person name="Fernandez-Garayzabal J.F."/>
            <person name="Vela A.I."/>
        </authorList>
    </citation>
    <scope>NUCLEOTIDE SEQUENCE [LARGE SCALE GENOMIC DNA]</scope>
    <source>
        <strain evidence="3 4">CCUG 69148</strain>
    </source>
</reference>
<protein>
    <recommendedName>
        <fullName evidence="1">Putative competence-damage inducible protein</fullName>
    </recommendedName>
</protein>
<sequence length="413" mass="45189">MIAEIISVGTELLLGQIVNTDATFIAKRLAEVGINSYYQTVVGDNPVRLAEALKIAEERSQLLILTGGLGPTQDDVTKGTVADYLDEELVMDEVALKYIKRYFDLSGRVMTDNNQKQALYFKNGRSFPNRNGHAVGTFIQKGAHAYLLVPGPPKELTLMFDTEVLPFLETLIDDDRQYILSKTLRFFGIGESDLATKLNTFIESQTNPTIAPYAGDYEVTLRVTAAGVDANECQVLLEQTISEVLEIVGDYYYGEGEKNSLANTVCELLLEKNITISAAESLTGGLFQSTLISVPGASNYFHGGIVSYNDAIKKNVLGVPAHVLKEYGAVSQECAMAMADEVRRLFQTDIGISFTGVAGPLELEGEPPGTVWIGLSMSDGTVTAQKYRFMHGRTGNRERSVMQGLDIVRRALK</sequence>
<dbReference type="Pfam" id="PF18146">
    <property type="entry name" value="CinA_KH"/>
    <property type="match status" value="1"/>
</dbReference>
<dbReference type="Gene3D" id="3.30.70.2860">
    <property type="match status" value="1"/>
</dbReference>
<evidence type="ECO:0000259" key="2">
    <source>
        <dbReference type="SMART" id="SM00852"/>
    </source>
</evidence>
<evidence type="ECO:0000313" key="3">
    <source>
        <dbReference type="EMBL" id="QIK52519.1"/>
    </source>
</evidence>
<dbReference type="Pfam" id="PF00994">
    <property type="entry name" value="MoCF_biosynth"/>
    <property type="match status" value="1"/>
</dbReference>
<dbReference type="Gene3D" id="3.90.950.20">
    <property type="entry name" value="CinA-like"/>
    <property type="match status" value="1"/>
</dbReference>
<dbReference type="Pfam" id="PF02464">
    <property type="entry name" value="CinA"/>
    <property type="match status" value="1"/>
</dbReference>
<dbReference type="RefSeq" id="WP_166063552.1">
    <property type="nucleotide sequence ID" value="NZ_CP049889.1"/>
</dbReference>
<gene>
    <name evidence="1" type="primary">cinA</name>
    <name evidence="3" type="ORF">G7058_10940</name>
</gene>
<dbReference type="AlphaFoldDB" id="A0A6G7WJV0"/>
<dbReference type="InterPro" id="IPR001453">
    <property type="entry name" value="MoaB/Mog_dom"/>
</dbReference>
<dbReference type="PIRSF" id="PIRSF006728">
    <property type="entry name" value="CinA"/>
    <property type="match status" value="1"/>
</dbReference>
<dbReference type="InterPro" id="IPR036425">
    <property type="entry name" value="MoaB/Mog-like_dom_sf"/>
</dbReference>
<dbReference type="InterPro" id="IPR050101">
    <property type="entry name" value="CinA"/>
</dbReference>
<dbReference type="NCBIfam" id="TIGR00200">
    <property type="entry name" value="cinA_nterm"/>
    <property type="match status" value="1"/>
</dbReference>
<dbReference type="NCBIfam" id="NF001813">
    <property type="entry name" value="PRK00549.1"/>
    <property type="match status" value="1"/>
</dbReference>
<dbReference type="CDD" id="cd00885">
    <property type="entry name" value="cinA"/>
    <property type="match status" value="1"/>
</dbReference>
<name>A0A6G7WJV0_9LACT</name>
<dbReference type="SUPFAM" id="SSF53218">
    <property type="entry name" value="Molybdenum cofactor biosynthesis proteins"/>
    <property type="match status" value="1"/>
</dbReference>
<dbReference type="NCBIfam" id="TIGR00199">
    <property type="entry name" value="PncC_domain"/>
    <property type="match status" value="1"/>
</dbReference>
<evidence type="ECO:0000256" key="1">
    <source>
        <dbReference type="HAMAP-Rule" id="MF_00226"/>
    </source>
</evidence>
<dbReference type="Proteomes" id="UP000501830">
    <property type="component" value="Chromosome"/>
</dbReference>